<proteinExistence type="predicted"/>
<dbReference type="Pfam" id="PF14832">
    <property type="entry name" value="Tautomerase_3"/>
    <property type="match status" value="1"/>
</dbReference>
<comment type="caution">
    <text evidence="3">The sequence shown here is derived from an EMBL/GenBank/DDBJ whole genome shotgun (WGS) entry which is preliminary data.</text>
</comment>
<accession>A0ABP9QWV5</accession>
<evidence type="ECO:0000313" key="4">
    <source>
        <dbReference type="Proteomes" id="UP001428817"/>
    </source>
</evidence>
<keyword evidence="4" id="KW-1185">Reference proteome</keyword>
<reference evidence="4" key="1">
    <citation type="journal article" date="2019" name="Int. J. Syst. Evol. Microbiol.">
        <title>The Global Catalogue of Microorganisms (GCM) 10K type strain sequencing project: providing services to taxonomists for standard genome sequencing and annotation.</title>
        <authorList>
            <consortium name="The Broad Institute Genomics Platform"/>
            <consortium name="The Broad Institute Genome Sequencing Center for Infectious Disease"/>
            <person name="Wu L."/>
            <person name="Ma J."/>
        </authorList>
    </citation>
    <scope>NUCLEOTIDE SEQUENCE [LARGE SCALE GENOMIC DNA]</scope>
    <source>
        <strain evidence="4">JCM 18303</strain>
    </source>
</reference>
<feature type="compositionally biased region" description="Basic and acidic residues" evidence="1">
    <location>
        <begin position="138"/>
        <end position="148"/>
    </location>
</feature>
<evidence type="ECO:0000313" key="3">
    <source>
        <dbReference type="EMBL" id="GAA5168766.1"/>
    </source>
</evidence>
<evidence type="ECO:0000256" key="1">
    <source>
        <dbReference type="SAM" id="MobiDB-lite"/>
    </source>
</evidence>
<feature type="region of interest" description="Disordered" evidence="1">
    <location>
        <begin position="127"/>
        <end position="157"/>
    </location>
</feature>
<organism evidence="3 4">
    <name type="scientific">Pseudonocardia eucalypti</name>
    <dbReference type="NCBI Taxonomy" id="648755"/>
    <lineage>
        <taxon>Bacteria</taxon>
        <taxon>Bacillati</taxon>
        <taxon>Actinomycetota</taxon>
        <taxon>Actinomycetes</taxon>
        <taxon>Pseudonocardiales</taxon>
        <taxon>Pseudonocardiaceae</taxon>
        <taxon>Pseudonocardia</taxon>
    </lineage>
</organism>
<dbReference type="InterPro" id="IPR014347">
    <property type="entry name" value="Tautomerase/MIF_sf"/>
</dbReference>
<dbReference type="RefSeq" id="WP_185061424.1">
    <property type="nucleotide sequence ID" value="NZ_BAABJP010000041.1"/>
</dbReference>
<evidence type="ECO:0000259" key="2">
    <source>
        <dbReference type="Pfam" id="PF14832"/>
    </source>
</evidence>
<feature type="domain" description="Tautomerase cis-CaaD-like" evidence="2">
    <location>
        <begin position="1"/>
        <end position="147"/>
    </location>
</feature>
<dbReference type="SUPFAM" id="SSF55331">
    <property type="entry name" value="Tautomerase/MIF"/>
    <property type="match status" value="1"/>
</dbReference>
<dbReference type="Gene3D" id="3.30.429.10">
    <property type="entry name" value="Macrophage Migration Inhibitory Factor"/>
    <property type="match status" value="1"/>
</dbReference>
<gene>
    <name evidence="3" type="ORF">GCM10023321_63320</name>
</gene>
<sequence>MPVWHVYHPENAYTAEDKIELGKRITNIYVDNFDLNLPRFYVGVFFHGIARESYIVGGEARDRSVHIDILHIARSHDQVAERVGLLLAEVNKIFLKVAHEALNPYVKDRGYESELYVQQTDRETWQIDGMVPPPSWSEAERQWGKENHSSPYDAALQ</sequence>
<protein>
    <submittedName>
        <fullName evidence="3">Tautomerase family protein</fullName>
    </submittedName>
</protein>
<dbReference type="Proteomes" id="UP001428817">
    <property type="component" value="Unassembled WGS sequence"/>
</dbReference>
<name>A0ABP9QWV5_9PSEU</name>
<dbReference type="EMBL" id="BAABJP010000041">
    <property type="protein sequence ID" value="GAA5168766.1"/>
    <property type="molecule type" value="Genomic_DNA"/>
</dbReference>
<dbReference type="InterPro" id="IPR028116">
    <property type="entry name" value="Cis-CaaD-like"/>
</dbReference>